<feature type="compositionally biased region" description="Low complexity" evidence="1">
    <location>
        <begin position="125"/>
        <end position="136"/>
    </location>
</feature>
<sequence length="305" mass="34119">MDAEDWLMDTERKLKTVGCTYVEKVRYATHLLCGPTASWWDNIVAVHPAEKVFTWEEFKRKFRESNVPESVMDLKRREFENLEQKDKAILTYVREFSGLSRYAADEVSDISVPNGPAEEGPLAVGSGFSGSSSSTKSSDEEIASTSSIKPAVGGDLANLFDGMSFGSFTDFDLDSDLESVDNFSFIDKSTLIREVFADRYDGVTDPEDEHTMVPYHQVCVIGEQSRQVDETSETFDDLGNPYIDPADLTRGWGSKYVGPTPRQRVQLSQEAWDRASRALNSTDPMTTTATAEELQAYQYRLADDA</sequence>
<proteinExistence type="predicted"/>
<organism evidence="3 4">
    <name type="scientific">Lolium multiflorum</name>
    <name type="common">Italian ryegrass</name>
    <name type="synonym">Lolium perenne subsp. multiflorum</name>
    <dbReference type="NCBI Taxonomy" id="4521"/>
    <lineage>
        <taxon>Eukaryota</taxon>
        <taxon>Viridiplantae</taxon>
        <taxon>Streptophyta</taxon>
        <taxon>Embryophyta</taxon>
        <taxon>Tracheophyta</taxon>
        <taxon>Spermatophyta</taxon>
        <taxon>Magnoliopsida</taxon>
        <taxon>Liliopsida</taxon>
        <taxon>Poales</taxon>
        <taxon>Poaceae</taxon>
        <taxon>BOP clade</taxon>
        <taxon>Pooideae</taxon>
        <taxon>Poodae</taxon>
        <taxon>Poeae</taxon>
        <taxon>Poeae Chloroplast Group 2 (Poeae type)</taxon>
        <taxon>Loliodinae</taxon>
        <taxon>Loliinae</taxon>
        <taxon>Lolium</taxon>
    </lineage>
</organism>
<evidence type="ECO:0000313" key="4">
    <source>
        <dbReference type="Proteomes" id="UP001231189"/>
    </source>
</evidence>
<dbReference type="Pfam" id="PF03732">
    <property type="entry name" value="Retrotrans_gag"/>
    <property type="match status" value="1"/>
</dbReference>
<accession>A0AAD8X6Q4</accession>
<gene>
    <name evidence="3" type="ORF">QYE76_015383</name>
</gene>
<dbReference type="AlphaFoldDB" id="A0AAD8X6Q4"/>
<name>A0AAD8X6Q4_LOLMU</name>
<reference evidence="3" key="1">
    <citation type="submission" date="2023-07" db="EMBL/GenBank/DDBJ databases">
        <title>A chromosome-level genome assembly of Lolium multiflorum.</title>
        <authorList>
            <person name="Chen Y."/>
            <person name="Copetti D."/>
            <person name="Kolliker R."/>
            <person name="Studer B."/>
        </authorList>
    </citation>
    <scope>NUCLEOTIDE SEQUENCE</scope>
    <source>
        <strain evidence="3">02402/16</strain>
        <tissue evidence="3">Leaf</tissue>
    </source>
</reference>
<evidence type="ECO:0000313" key="3">
    <source>
        <dbReference type="EMBL" id="KAK1698686.1"/>
    </source>
</evidence>
<dbReference type="EMBL" id="JAUUTY010000001">
    <property type="protein sequence ID" value="KAK1698686.1"/>
    <property type="molecule type" value="Genomic_DNA"/>
</dbReference>
<dbReference type="Proteomes" id="UP001231189">
    <property type="component" value="Unassembled WGS sequence"/>
</dbReference>
<comment type="caution">
    <text evidence="3">The sequence shown here is derived from an EMBL/GenBank/DDBJ whole genome shotgun (WGS) entry which is preliminary data.</text>
</comment>
<protein>
    <recommendedName>
        <fullName evidence="2">Retrotransposon gag domain-containing protein</fullName>
    </recommendedName>
</protein>
<feature type="domain" description="Retrotransposon gag" evidence="2">
    <location>
        <begin position="27"/>
        <end position="107"/>
    </location>
</feature>
<feature type="region of interest" description="Disordered" evidence="1">
    <location>
        <begin position="111"/>
        <end position="146"/>
    </location>
</feature>
<dbReference type="InterPro" id="IPR005162">
    <property type="entry name" value="Retrotrans_gag_dom"/>
</dbReference>
<keyword evidence="4" id="KW-1185">Reference proteome</keyword>
<evidence type="ECO:0000256" key="1">
    <source>
        <dbReference type="SAM" id="MobiDB-lite"/>
    </source>
</evidence>
<evidence type="ECO:0000259" key="2">
    <source>
        <dbReference type="Pfam" id="PF03732"/>
    </source>
</evidence>